<dbReference type="InterPro" id="IPR036938">
    <property type="entry name" value="PAP2/HPO_sf"/>
</dbReference>
<evidence type="ECO:0000259" key="2">
    <source>
        <dbReference type="SMART" id="SM00014"/>
    </source>
</evidence>
<dbReference type="InterPro" id="IPR022172">
    <property type="entry name" value="DUF3703"/>
</dbReference>
<keyword evidence="1" id="KW-0472">Membrane</keyword>
<feature type="transmembrane region" description="Helical" evidence="1">
    <location>
        <begin position="78"/>
        <end position="98"/>
    </location>
</feature>
<dbReference type="Gene3D" id="1.20.144.10">
    <property type="entry name" value="Phosphatidic acid phosphatase type 2/haloperoxidase"/>
    <property type="match status" value="1"/>
</dbReference>
<feature type="transmembrane region" description="Helical" evidence="1">
    <location>
        <begin position="118"/>
        <end position="140"/>
    </location>
</feature>
<dbReference type="SUPFAM" id="SSF48317">
    <property type="entry name" value="Acid phosphatase/Vanadium-dependent haloperoxidase"/>
    <property type="match status" value="1"/>
</dbReference>
<name>A0ABY1QVA4_9BURK</name>
<dbReference type="CDD" id="cd01610">
    <property type="entry name" value="PAP2_like"/>
    <property type="match status" value="1"/>
</dbReference>
<accession>A0ABY1QVA4</accession>
<sequence>MTVKEVLYDWGGLNLSLFQAINHSVGKLLTPLAYAGSTAGSYWGMPLLLCVLVLLAHNRAQRGDFLVAAKLRLQGRRLIVGFLSAWLSAGILKVTFGFPRPLKVLGSEVRLISTPHDVYSLPSGHVVYTTLVAVVLWPLVKPRIRPLLLTFVVWVGWSRIAAGAHFPADVVAGGLIGILSGMIARQGVRPSAIGRNVTSIRSAFDGIIDQAKKAYAAGEWVQMRILLQDAHVLGQCLFWPHLLSHWWMLRLAYRCRAWRAIRGQILRLALVPIGHLMGRLPLGNTGDANVSAFRPMPIPIGLKEILEKQYDR</sequence>
<evidence type="ECO:0000313" key="4">
    <source>
        <dbReference type="Proteomes" id="UP001158049"/>
    </source>
</evidence>
<dbReference type="PANTHER" id="PTHR14969">
    <property type="entry name" value="SPHINGOSINE-1-PHOSPHATE PHOSPHOHYDROLASE"/>
    <property type="match status" value="1"/>
</dbReference>
<protein>
    <submittedName>
        <fullName evidence="3">Membrane-associated phospholipid phosphatase</fullName>
    </submittedName>
</protein>
<dbReference type="InterPro" id="IPR000326">
    <property type="entry name" value="PAP2/HPO"/>
</dbReference>
<dbReference type="Proteomes" id="UP001158049">
    <property type="component" value="Unassembled WGS sequence"/>
</dbReference>
<organism evidence="3 4">
    <name type="scientific">Noviherbaspirillum suwonense</name>
    <dbReference type="NCBI Taxonomy" id="1224511"/>
    <lineage>
        <taxon>Bacteria</taxon>
        <taxon>Pseudomonadati</taxon>
        <taxon>Pseudomonadota</taxon>
        <taxon>Betaproteobacteria</taxon>
        <taxon>Burkholderiales</taxon>
        <taxon>Oxalobacteraceae</taxon>
        <taxon>Noviherbaspirillum</taxon>
    </lineage>
</organism>
<evidence type="ECO:0000256" key="1">
    <source>
        <dbReference type="SAM" id="Phobius"/>
    </source>
</evidence>
<keyword evidence="1" id="KW-1133">Transmembrane helix</keyword>
<dbReference type="Pfam" id="PF12487">
    <property type="entry name" value="DUF3703"/>
    <property type="match status" value="1"/>
</dbReference>
<comment type="caution">
    <text evidence="3">The sequence shown here is derived from an EMBL/GenBank/DDBJ whole genome shotgun (WGS) entry which is preliminary data.</text>
</comment>
<dbReference type="Pfam" id="PF01569">
    <property type="entry name" value="PAP2"/>
    <property type="match status" value="1"/>
</dbReference>
<keyword evidence="4" id="KW-1185">Reference proteome</keyword>
<evidence type="ECO:0000313" key="3">
    <source>
        <dbReference type="EMBL" id="SMP81034.1"/>
    </source>
</evidence>
<reference evidence="3 4" key="1">
    <citation type="submission" date="2017-05" db="EMBL/GenBank/DDBJ databases">
        <authorList>
            <person name="Varghese N."/>
            <person name="Submissions S."/>
        </authorList>
    </citation>
    <scope>NUCLEOTIDE SEQUENCE [LARGE SCALE GENOMIC DNA]</scope>
    <source>
        <strain evidence="3 4">DSM 26001</strain>
    </source>
</reference>
<dbReference type="EMBL" id="FXUL01000041">
    <property type="protein sequence ID" value="SMP81034.1"/>
    <property type="molecule type" value="Genomic_DNA"/>
</dbReference>
<keyword evidence="1" id="KW-0812">Transmembrane</keyword>
<gene>
    <name evidence="3" type="ORF">SAMN06295970_1418</name>
</gene>
<dbReference type="SMART" id="SM00014">
    <property type="entry name" value="acidPPc"/>
    <property type="match status" value="1"/>
</dbReference>
<dbReference type="PANTHER" id="PTHR14969:SF13">
    <property type="entry name" value="AT30094P"/>
    <property type="match status" value="1"/>
</dbReference>
<proteinExistence type="predicted"/>
<feature type="transmembrane region" description="Helical" evidence="1">
    <location>
        <begin position="170"/>
        <end position="188"/>
    </location>
</feature>
<dbReference type="RefSeq" id="WP_283445597.1">
    <property type="nucleotide sequence ID" value="NZ_FXUL01000041.1"/>
</dbReference>
<feature type="transmembrane region" description="Helical" evidence="1">
    <location>
        <begin position="32"/>
        <end position="57"/>
    </location>
</feature>
<feature type="domain" description="Phosphatidic acid phosphatase type 2/haloperoxidase" evidence="2">
    <location>
        <begin position="74"/>
        <end position="185"/>
    </location>
</feature>